<evidence type="ECO:0000313" key="3">
    <source>
        <dbReference type="EMBL" id="KAA1101382.1"/>
    </source>
</evidence>
<evidence type="ECO:0000256" key="2">
    <source>
        <dbReference type="SAM" id="SignalP"/>
    </source>
</evidence>
<evidence type="ECO:0000256" key="1">
    <source>
        <dbReference type="SAM" id="MobiDB-lite"/>
    </source>
</evidence>
<sequence length="801" mass="93103">MPNFYKISLVVALAHLCFLSAMKDELDHFLDTPSIFKNGQAQEHKPLSSPNMGSRKPLETLMLFDGASVDGDKFVESHYKLFSLAQAREISALGNEAHDTLASKKPKLDLELSLGLTKDAESLQRSPSSHQSPRSHPSEIHIFLEKSSQASGSICSNDVKHMTSNSHKGYVNCLEDDDKTNSVKEKHSQNQSGVVGFEASEQGRSSNPNNNLNQTQTNLGKNKENLPMGGLRPETKSKFWAWVSIIFTHFERSVGNELEDYLEPSMKKLMTAYLSTKIVSSKKTCDKMFEYQNKKLRLKKIAGLLWAINSQILHIFGTAELRIDYIEQQSELQEWFLRFLRKHKGKRSMLQTKGNANPEWLGMNEIKIYQKVITAVNAESDIIAYQLYQHVLTKDPILVSKPNILINEAVVAFLAFYYRIVKEKWEDVFSSDFDFIYQLTNIENMMKHRDFKQLKEYKEQNSRMEPHFLMSYEKTSLEGFFNLAPNVSHYVNSHYMKPIYQEKHIDEMPKLQITIDFNSQNQVEERWAWISRVKLSQKKNFNKSFQPLSEIIIKEVKNYLIKFSQTYSSTEVILKVQESSEEKIFELLNQIFDITWVLNEQTLNSFGCELVEDYHINEQKSVQMFFMSCFSEFKGKNSSDSQESNKYEIDDDKMINERIAKLVLDALTLDENSDRFTVSPMARNNDKMIIQQVDLIIGQIVVNILGYYYKNQNHKKYMAIFERDTWFFQYLMSMSSKLFYSAYKKNSEYSKILQENRIIPWKENLTNVNIVSQINYKLGSHMKHITQGLKSFVIPVHNYSE</sequence>
<dbReference type="Proteomes" id="UP000325313">
    <property type="component" value="Unassembled WGS sequence"/>
</dbReference>
<feature type="region of interest" description="Disordered" evidence="1">
    <location>
        <begin position="199"/>
        <end position="227"/>
    </location>
</feature>
<proteinExistence type="predicted"/>
<name>A0A5B0PKS3_PUCGR</name>
<evidence type="ECO:0000313" key="5">
    <source>
        <dbReference type="Proteomes" id="UP000324748"/>
    </source>
</evidence>
<keyword evidence="2" id="KW-0732">Signal</keyword>
<dbReference type="AlphaFoldDB" id="A0A5B0PKS3"/>
<dbReference type="Proteomes" id="UP000324748">
    <property type="component" value="Unassembled WGS sequence"/>
</dbReference>
<protein>
    <submittedName>
        <fullName evidence="3">Uncharacterized protein</fullName>
    </submittedName>
</protein>
<gene>
    <name evidence="3" type="ORF">PGT21_018190</name>
    <name evidence="4" type="ORF">PGTUg99_036142</name>
</gene>
<keyword evidence="5" id="KW-1185">Reference proteome</keyword>
<feature type="chain" id="PRO_5036137783" evidence="2">
    <location>
        <begin position="22"/>
        <end position="801"/>
    </location>
</feature>
<comment type="caution">
    <text evidence="3">The sequence shown here is derived from an EMBL/GenBank/DDBJ whole genome shotgun (WGS) entry which is preliminary data.</text>
</comment>
<feature type="signal peptide" evidence="2">
    <location>
        <begin position="1"/>
        <end position="21"/>
    </location>
</feature>
<evidence type="ECO:0000313" key="4">
    <source>
        <dbReference type="EMBL" id="KAA1136594.1"/>
    </source>
</evidence>
<accession>A0A5B0PKS3</accession>
<reference evidence="5 6" key="1">
    <citation type="submission" date="2019-05" db="EMBL/GenBank/DDBJ databases">
        <title>Emergence of the Ug99 lineage of the wheat stem rust pathogen through somatic hybridization.</title>
        <authorList>
            <person name="Li F."/>
            <person name="Upadhyaya N.M."/>
            <person name="Sperschneider J."/>
            <person name="Matny O."/>
            <person name="Nguyen-Phuc H."/>
            <person name="Mago R."/>
            <person name="Raley C."/>
            <person name="Miller M.E."/>
            <person name="Silverstein K.A.T."/>
            <person name="Henningsen E."/>
            <person name="Hirsch C.D."/>
            <person name="Visser B."/>
            <person name="Pretorius Z.A."/>
            <person name="Steffenson B.J."/>
            <person name="Schwessinger B."/>
            <person name="Dodds P.N."/>
            <person name="Figueroa M."/>
        </authorList>
    </citation>
    <scope>NUCLEOTIDE SEQUENCE [LARGE SCALE GENOMIC DNA]</scope>
    <source>
        <strain evidence="3">21-0</strain>
        <strain evidence="4 6">Ug99</strain>
    </source>
</reference>
<feature type="compositionally biased region" description="Low complexity" evidence="1">
    <location>
        <begin position="209"/>
        <end position="219"/>
    </location>
</feature>
<dbReference type="EMBL" id="VDEP01000035">
    <property type="protein sequence ID" value="KAA1136594.1"/>
    <property type="molecule type" value="Genomic_DNA"/>
</dbReference>
<dbReference type="EMBL" id="VSWC01000053">
    <property type="protein sequence ID" value="KAA1101382.1"/>
    <property type="molecule type" value="Genomic_DNA"/>
</dbReference>
<evidence type="ECO:0000313" key="6">
    <source>
        <dbReference type="Proteomes" id="UP000325313"/>
    </source>
</evidence>
<organism evidence="3 5">
    <name type="scientific">Puccinia graminis f. sp. tritici</name>
    <dbReference type="NCBI Taxonomy" id="56615"/>
    <lineage>
        <taxon>Eukaryota</taxon>
        <taxon>Fungi</taxon>
        <taxon>Dikarya</taxon>
        <taxon>Basidiomycota</taxon>
        <taxon>Pucciniomycotina</taxon>
        <taxon>Pucciniomycetes</taxon>
        <taxon>Pucciniales</taxon>
        <taxon>Pucciniaceae</taxon>
        <taxon>Puccinia</taxon>
    </lineage>
</organism>